<dbReference type="SUPFAM" id="SSF48657">
    <property type="entry name" value="FinO-like"/>
    <property type="match status" value="1"/>
</dbReference>
<dbReference type="GO" id="GO:0034057">
    <property type="term" value="F:RNA strand-exchange activity"/>
    <property type="evidence" value="ECO:0007669"/>
    <property type="project" value="InterPro"/>
</dbReference>
<dbReference type="InterPro" id="IPR023529">
    <property type="entry name" value="ProQ"/>
</dbReference>
<dbReference type="GO" id="GO:0033592">
    <property type="term" value="F:RNA strand annealing activity"/>
    <property type="evidence" value="ECO:0007669"/>
    <property type="project" value="InterPro"/>
</dbReference>
<proteinExistence type="predicted"/>
<name>A0A4R6GGR8_9BURK</name>
<dbReference type="Gene3D" id="1.10.1710.10">
    <property type="entry name" value="ProQ/FinO domain"/>
    <property type="match status" value="1"/>
</dbReference>
<protein>
    <submittedName>
        <fullName evidence="6">ProP effector</fullName>
    </submittedName>
</protein>
<dbReference type="Proteomes" id="UP000294737">
    <property type="component" value="Unassembled WGS sequence"/>
</dbReference>
<evidence type="ECO:0000313" key="7">
    <source>
        <dbReference type="Proteomes" id="UP000294737"/>
    </source>
</evidence>
<sequence>MTTTEPTPNPFQSARVLLKELQEKFTVFGEFQPLAIGIDKQLIALTPDVSRKALRTALGIHTNSLRYLKGMEKATVRFNLDGSQADEVTDVHRNHATTTLKERFKKNADQRKAQRQAEETQRKAEAAKKQAEEAERMRADKLSQLAEKFSRKN</sequence>
<dbReference type="PANTHER" id="PTHR38106:SF1">
    <property type="entry name" value="RNA CHAPERONE PROQ"/>
    <property type="match status" value="1"/>
</dbReference>
<dbReference type="PANTHER" id="PTHR38106">
    <property type="entry name" value="RNA CHAPERONE PROQ"/>
    <property type="match status" value="1"/>
</dbReference>
<keyword evidence="2" id="KW-0694">RNA-binding</keyword>
<keyword evidence="1" id="KW-0963">Cytoplasm</keyword>
<evidence type="ECO:0000256" key="4">
    <source>
        <dbReference type="SAM" id="MobiDB-lite"/>
    </source>
</evidence>
<organism evidence="6 7">
    <name type="scientific">Herminiimonas fonticola</name>
    <dbReference type="NCBI Taxonomy" id="303380"/>
    <lineage>
        <taxon>Bacteria</taxon>
        <taxon>Pseudomonadati</taxon>
        <taxon>Pseudomonadota</taxon>
        <taxon>Betaproteobacteria</taxon>
        <taxon>Burkholderiales</taxon>
        <taxon>Oxalobacteraceae</taxon>
        <taxon>Herminiimonas</taxon>
    </lineage>
</organism>
<dbReference type="GO" id="GO:0005829">
    <property type="term" value="C:cytosol"/>
    <property type="evidence" value="ECO:0007669"/>
    <property type="project" value="TreeGrafter"/>
</dbReference>
<evidence type="ECO:0000256" key="2">
    <source>
        <dbReference type="ARBA" id="ARBA00022884"/>
    </source>
</evidence>
<dbReference type="InterPro" id="IPR036442">
    <property type="entry name" value="ProQ/FinO_sf"/>
</dbReference>
<gene>
    <name evidence="6" type="ORF">EV677_0657</name>
</gene>
<dbReference type="Pfam" id="PF04352">
    <property type="entry name" value="ProQ"/>
    <property type="match status" value="1"/>
</dbReference>
<dbReference type="SMART" id="SM00945">
    <property type="entry name" value="ProQ"/>
    <property type="match status" value="1"/>
</dbReference>
<feature type="region of interest" description="Disordered" evidence="4">
    <location>
        <begin position="97"/>
        <end position="153"/>
    </location>
</feature>
<dbReference type="RefSeq" id="WP_112990769.1">
    <property type="nucleotide sequence ID" value="NZ_PTLZ01000001.1"/>
</dbReference>
<accession>A0A4R6GGR8</accession>
<reference evidence="6 7" key="1">
    <citation type="submission" date="2019-03" db="EMBL/GenBank/DDBJ databases">
        <title>Genomic Encyclopedia of Type Strains, Phase IV (KMG-IV): sequencing the most valuable type-strain genomes for metagenomic binning, comparative biology and taxonomic classification.</title>
        <authorList>
            <person name="Goeker M."/>
        </authorList>
    </citation>
    <scope>NUCLEOTIDE SEQUENCE [LARGE SCALE GENOMIC DNA]</scope>
    <source>
        <strain evidence="6 7">DSM 18555</strain>
    </source>
</reference>
<evidence type="ECO:0000259" key="5">
    <source>
        <dbReference type="SMART" id="SM00945"/>
    </source>
</evidence>
<dbReference type="EMBL" id="SNWF01000004">
    <property type="protein sequence ID" value="TDN94116.1"/>
    <property type="molecule type" value="Genomic_DNA"/>
</dbReference>
<dbReference type="InterPro" id="IPR016103">
    <property type="entry name" value="ProQ/FinO"/>
</dbReference>
<feature type="domain" description="ProQ/FinO" evidence="5">
    <location>
        <begin position="9"/>
        <end position="116"/>
    </location>
</feature>
<dbReference type="AlphaFoldDB" id="A0A4R6GGR8"/>
<dbReference type="GO" id="GO:0010608">
    <property type="term" value="P:post-transcriptional regulation of gene expression"/>
    <property type="evidence" value="ECO:0007669"/>
    <property type="project" value="InterPro"/>
</dbReference>
<feature type="compositionally biased region" description="Basic and acidic residues" evidence="4">
    <location>
        <begin position="100"/>
        <end position="141"/>
    </location>
</feature>
<comment type="caution">
    <text evidence="6">The sequence shown here is derived from an EMBL/GenBank/DDBJ whole genome shotgun (WGS) entry which is preliminary data.</text>
</comment>
<keyword evidence="7" id="KW-1185">Reference proteome</keyword>
<dbReference type="OrthoDB" id="9180746at2"/>
<evidence type="ECO:0000256" key="3">
    <source>
        <dbReference type="ARBA" id="ARBA00023186"/>
    </source>
</evidence>
<evidence type="ECO:0000313" key="6">
    <source>
        <dbReference type="EMBL" id="TDN94116.1"/>
    </source>
</evidence>
<keyword evidence="3" id="KW-0143">Chaperone</keyword>
<evidence type="ECO:0000256" key="1">
    <source>
        <dbReference type="ARBA" id="ARBA00022490"/>
    </source>
</evidence>